<feature type="region of interest" description="Disordered" evidence="1">
    <location>
        <begin position="1"/>
        <end position="82"/>
    </location>
</feature>
<name>A0ABN1YJP8_9ACTN</name>
<reference evidence="2 3" key="1">
    <citation type="journal article" date="2019" name="Int. J. Syst. Evol. Microbiol.">
        <title>The Global Catalogue of Microorganisms (GCM) 10K type strain sequencing project: providing services to taxonomists for standard genome sequencing and annotation.</title>
        <authorList>
            <consortium name="The Broad Institute Genomics Platform"/>
            <consortium name="The Broad Institute Genome Sequencing Center for Infectious Disease"/>
            <person name="Wu L."/>
            <person name="Ma J."/>
        </authorList>
    </citation>
    <scope>NUCLEOTIDE SEQUENCE [LARGE SCALE GENOMIC DNA]</scope>
    <source>
        <strain evidence="2 3">JCM 11756</strain>
    </source>
</reference>
<dbReference type="Proteomes" id="UP001500973">
    <property type="component" value="Unassembled WGS sequence"/>
</dbReference>
<proteinExistence type="predicted"/>
<gene>
    <name evidence="2" type="ORF">GCM10009601_06630</name>
</gene>
<protein>
    <submittedName>
        <fullName evidence="2">Uncharacterized protein</fullName>
    </submittedName>
</protein>
<feature type="compositionally biased region" description="Low complexity" evidence="1">
    <location>
        <begin position="48"/>
        <end position="63"/>
    </location>
</feature>
<evidence type="ECO:0000313" key="2">
    <source>
        <dbReference type="EMBL" id="GAA1415902.1"/>
    </source>
</evidence>
<comment type="caution">
    <text evidence="2">The sequence shown here is derived from an EMBL/GenBank/DDBJ whole genome shotgun (WGS) entry which is preliminary data.</text>
</comment>
<sequence>MPRARILKQPRTPNRAATPPRPYGSLRFTRPGGPGTAGARHPGGRGPASGRAGPGIRAGAVPGLLPGGQTRAAQGGTRNGLP</sequence>
<accession>A0ABN1YJP8</accession>
<dbReference type="EMBL" id="BAAAIZ010000008">
    <property type="protein sequence ID" value="GAA1415902.1"/>
    <property type="molecule type" value="Genomic_DNA"/>
</dbReference>
<evidence type="ECO:0000256" key="1">
    <source>
        <dbReference type="SAM" id="MobiDB-lite"/>
    </source>
</evidence>
<evidence type="ECO:0000313" key="3">
    <source>
        <dbReference type="Proteomes" id="UP001500973"/>
    </source>
</evidence>
<organism evidence="2 3">
    <name type="scientific">Streptomyces thermospinosisporus</name>
    <dbReference type="NCBI Taxonomy" id="161482"/>
    <lineage>
        <taxon>Bacteria</taxon>
        <taxon>Bacillati</taxon>
        <taxon>Actinomycetota</taxon>
        <taxon>Actinomycetes</taxon>
        <taxon>Kitasatosporales</taxon>
        <taxon>Streptomycetaceae</taxon>
        <taxon>Streptomyces</taxon>
    </lineage>
</organism>
<keyword evidence="3" id="KW-1185">Reference proteome</keyword>